<dbReference type="EMBL" id="JBHSXS010000004">
    <property type="protein sequence ID" value="MFC6880300.1"/>
    <property type="molecule type" value="Genomic_DNA"/>
</dbReference>
<name>A0ABW2CGF5_9ACTN</name>
<accession>A0ABW2CGF5</accession>
<dbReference type="RefSeq" id="WP_160820771.1">
    <property type="nucleotide sequence ID" value="NZ_JBHSXS010000004.1"/>
</dbReference>
<evidence type="ECO:0000313" key="1">
    <source>
        <dbReference type="EMBL" id="MFC6880300.1"/>
    </source>
</evidence>
<proteinExistence type="predicted"/>
<protein>
    <submittedName>
        <fullName evidence="1">Uncharacterized protein</fullName>
    </submittedName>
</protein>
<dbReference type="Proteomes" id="UP001596380">
    <property type="component" value="Unassembled WGS sequence"/>
</dbReference>
<sequence>MSDHASALTELHASLDQRHRPEEIADLILATGRPFTPSERALLERAASRSARRLGYVTSMNETFARPIGASRQLATLNHLFTPDLAPVPSVDAESPEAVMAVAARAGRAIGWNPGEDDFLSDRLDREQRRAAGIELSKRQYNRRFRALRHLAAKTERLAAEQDKRRLVLRGRSGFADAITLGSFQADPDAACFVAYYVARRNLRRAYTLSGRQNAIDEIAEMLLSRCGDGADWWMIAQVNPSPGILTRLTDIQRGELLGRWSAAMRECADRLETVWRGNDFDREDMIVFRRDDSSTWNTLAQAYNRARSAWLSCLAASDALELLDAACPGKVMRLMAYDLVRWHRSIGGDVDPETRVWARLPFPWDVLNGRARCTRRTVEMACLRAGINAGQRGWTAPLGRAAVAPFQPTPELVHGVTVADPVWASLLRTAGAFSGKHVKPELAAAVRHACATGVVPEISGDPGAGPS</sequence>
<keyword evidence="2" id="KW-1185">Reference proteome</keyword>
<evidence type="ECO:0000313" key="2">
    <source>
        <dbReference type="Proteomes" id="UP001596380"/>
    </source>
</evidence>
<comment type="caution">
    <text evidence="1">The sequence shown here is derived from an EMBL/GenBank/DDBJ whole genome shotgun (WGS) entry which is preliminary data.</text>
</comment>
<reference evidence="2" key="1">
    <citation type="journal article" date="2019" name="Int. J. Syst. Evol. Microbiol.">
        <title>The Global Catalogue of Microorganisms (GCM) 10K type strain sequencing project: providing services to taxonomists for standard genome sequencing and annotation.</title>
        <authorList>
            <consortium name="The Broad Institute Genomics Platform"/>
            <consortium name="The Broad Institute Genome Sequencing Center for Infectious Disease"/>
            <person name="Wu L."/>
            <person name="Ma J."/>
        </authorList>
    </citation>
    <scope>NUCLEOTIDE SEQUENCE [LARGE SCALE GENOMIC DNA]</scope>
    <source>
        <strain evidence="2">JCM 3369</strain>
    </source>
</reference>
<organism evidence="1 2">
    <name type="scientific">Actinomadura yumaensis</name>
    <dbReference type="NCBI Taxonomy" id="111807"/>
    <lineage>
        <taxon>Bacteria</taxon>
        <taxon>Bacillati</taxon>
        <taxon>Actinomycetota</taxon>
        <taxon>Actinomycetes</taxon>
        <taxon>Streptosporangiales</taxon>
        <taxon>Thermomonosporaceae</taxon>
        <taxon>Actinomadura</taxon>
    </lineage>
</organism>
<gene>
    <name evidence="1" type="ORF">ACFQKB_11055</name>
</gene>